<evidence type="ECO:0000313" key="3">
    <source>
        <dbReference type="Proteomes" id="UP000051952"/>
    </source>
</evidence>
<evidence type="ECO:0000313" key="2">
    <source>
        <dbReference type="EMBL" id="CUG85413.1"/>
    </source>
</evidence>
<name>A0A0S4J9V6_BODSA</name>
<protein>
    <submittedName>
        <fullName evidence="2">Uncharacterized protein</fullName>
    </submittedName>
</protein>
<organism evidence="2 3">
    <name type="scientific">Bodo saltans</name>
    <name type="common">Flagellated protozoan</name>
    <dbReference type="NCBI Taxonomy" id="75058"/>
    <lineage>
        <taxon>Eukaryota</taxon>
        <taxon>Discoba</taxon>
        <taxon>Euglenozoa</taxon>
        <taxon>Kinetoplastea</taxon>
        <taxon>Metakinetoplastina</taxon>
        <taxon>Eubodonida</taxon>
        <taxon>Bodonidae</taxon>
        <taxon>Bodo</taxon>
    </lineage>
</organism>
<sequence length="81" mass="9079">MDKLHLERLLDEGESLLHGRETKPAPQRRSDIIANAELALAKTQFQIFLRPRKAVSQLTKPPSPISSPNESDASLHTTSRH</sequence>
<reference evidence="3" key="1">
    <citation type="submission" date="2015-09" db="EMBL/GenBank/DDBJ databases">
        <authorList>
            <consortium name="Pathogen Informatics"/>
        </authorList>
    </citation>
    <scope>NUCLEOTIDE SEQUENCE [LARGE SCALE GENOMIC DNA]</scope>
    <source>
        <strain evidence="3">Lake Konstanz</strain>
    </source>
</reference>
<evidence type="ECO:0000256" key="1">
    <source>
        <dbReference type="SAM" id="MobiDB-lite"/>
    </source>
</evidence>
<feature type="region of interest" description="Disordered" evidence="1">
    <location>
        <begin position="56"/>
        <end position="81"/>
    </location>
</feature>
<dbReference type="Proteomes" id="UP000051952">
    <property type="component" value="Unassembled WGS sequence"/>
</dbReference>
<dbReference type="VEuPathDB" id="TriTrypDB:BSAL_89740"/>
<proteinExistence type="predicted"/>
<gene>
    <name evidence="2" type="ORF">BSAL_89740</name>
</gene>
<keyword evidence="3" id="KW-1185">Reference proteome</keyword>
<dbReference type="AlphaFoldDB" id="A0A0S4J9V6"/>
<accession>A0A0S4J9V6</accession>
<dbReference type="EMBL" id="CYKH01001164">
    <property type="protein sequence ID" value="CUG85413.1"/>
    <property type="molecule type" value="Genomic_DNA"/>
</dbReference>